<evidence type="ECO:0000256" key="8">
    <source>
        <dbReference type="SAM" id="MobiDB-lite"/>
    </source>
</evidence>
<organism evidence="10 11">
    <name type="scientific">Emydomyces testavorans</name>
    <dbReference type="NCBI Taxonomy" id="2070801"/>
    <lineage>
        <taxon>Eukaryota</taxon>
        <taxon>Fungi</taxon>
        <taxon>Dikarya</taxon>
        <taxon>Ascomycota</taxon>
        <taxon>Pezizomycotina</taxon>
        <taxon>Eurotiomycetes</taxon>
        <taxon>Eurotiomycetidae</taxon>
        <taxon>Onygenales</taxon>
        <taxon>Nannizziopsiaceae</taxon>
        <taxon>Emydomyces</taxon>
    </lineage>
</organism>
<feature type="compositionally biased region" description="Low complexity" evidence="8">
    <location>
        <begin position="35"/>
        <end position="45"/>
    </location>
</feature>
<dbReference type="Pfam" id="PF00096">
    <property type="entry name" value="zf-C2H2"/>
    <property type="match status" value="2"/>
</dbReference>
<evidence type="ECO:0000256" key="6">
    <source>
        <dbReference type="ARBA" id="ARBA00023242"/>
    </source>
</evidence>
<keyword evidence="6" id="KW-0539">Nucleus</keyword>
<dbReference type="SMART" id="SM00355">
    <property type="entry name" value="ZnF_C2H2"/>
    <property type="match status" value="2"/>
</dbReference>
<keyword evidence="5" id="KW-0862">Zinc</keyword>
<proteinExistence type="predicted"/>
<feature type="region of interest" description="Disordered" evidence="8">
    <location>
        <begin position="211"/>
        <end position="238"/>
    </location>
</feature>
<dbReference type="SUPFAM" id="SSF57667">
    <property type="entry name" value="beta-beta-alpha zinc fingers"/>
    <property type="match status" value="1"/>
</dbReference>
<dbReference type="PANTHER" id="PTHR23235:SF120">
    <property type="entry name" value="KRUPPEL-LIKE FACTOR 15"/>
    <property type="match status" value="1"/>
</dbReference>
<dbReference type="EMBL" id="CP120628">
    <property type="protein sequence ID" value="WEW58849.1"/>
    <property type="molecule type" value="Genomic_DNA"/>
</dbReference>
<dbReference type="PROSITE" id="PS50157">
    <property type="entry name" value="ZINC_FINGER_C2H2_2"/>
    <property type="match status" value="2"/>
</dbReference>
<evidence type="ECO:0000256" key="3">
    <source>
        <dbReference type="ARBA" id="ARBA00022737"/>
    </source>
</evidence>
<evidence type="ECO:0000256" key="5">
    <source>
        <dbReference type="ARBA" id="ARBA00022833"/>
    </source>
</evidence>
<feature type="compositionally biased region" description="Low complexity" evidence="8">
    <location>
        <begin position="229"/>
        <end position="238"/>
    </location>
</feature>
<keyword evidence="11" id="KW-1185">Reference proteome</keyword>
<feature type="compositionally biased region" description="Low complexity" evidence="8">
    <location>
        <begin position="140"/>
        <end position="149"/>
    </location>
</feature>
<accession>A0AAF0DII9</accession>
<dbReference type="InterPro" id="IPR036236">
    <property type="entry name" value="Znf_C2H2_sf"/>
</dbReference>
<gene>
    <name evidence="10" type="ORF">PRK78_004317</name>
</gene>
<name>A0AAF0DII9_9EURO</name>
<evidence type="ECO:0000256" key="1">
    <source>
        <dbReference type="ARBA" id="ARBA00004123"/>
    </source>
</evidence>
<evidence type="ECO:0000313" key="11">
    <source>
        <dbReference type="Proteomes" id="UP001219355"/>
    </source>
</evidence>
<comment type="subcellular location">
    <subcellularLocation>
        <location evidence="1">Nucleus</location>
    </subcellularLocation>
</comment>
<sequence length="372" mass="40483">MVMESGSRQYGGLSYEGIYPNHNRSNPPHFGEGWPPHSTSHPPTSIYQSAVAGNPVSIKREDVSRPPTIPVSYPNGQLSAPAVVPSGNYNGVGYGSSEMVVVPAELPRTTFEQAQPCTSAPQMTSFTPANYSSLDYAQSLHLHQQQQQQQHHHHHQQHHATHHAPHIEGRSVHQGNETSPHATQPPQVTFSDALDASRGMVALSQDLTPRAIYGPRSSRGSVDSYGFPSTHSSTSSISSAGNYPYYSASVVSVDSSVTDYSSATSDSYDGLSRTLPRPTGLLAGALPPQSMMGQFSSKVPSNTQKKHKCKVCDKRFTRPSSLQTHMYSHTGEKPYACEVEGCGRHFSVVSNLRRHKKVHKNDKDSASPEEEV</sequence>
<dbReference type="PROSITE" id="PS00028">
    <property type="entry name" value="ZINC_FINGER_C2H2_1"/>
    <property type="match status" value="2"/>
</dbReference>
<keyword evidence="3" id="KW-0677">Repeat</keyword>
<keyword evidence="4 7" id="KW-0863">Zinc-finger</keyword>
<feature type="region of interest" description="Disordered" evidence="8">
    <location>
        <begin position="18"/>
        <end position="45"/>
    </location>
</feature>
<dbReference type="GO" id="GO:0008270">
    <property type="term" value="F:zinc ion binding"/>
    <property type="evidence" value="ECO:0007669"/>
    <property type="project" value="UniProtKB-KW"/>
</dbReference>
<protein>
    <recommendedName>
        <fullName evidence="9">C2H2-type domain-containing protein</fullName>
    </recommendedName>
</protein>
<feature type="domain" description="C2H2-type" evidence="9">
    <location>
        <begin position="335"/>
        <end position="364"/>
    </location>
</feature>
<reference evidence="10" key="1">
    <citation type="submission" date="2023-03" db="EMBL/GenBank/DDBJ databases">
        <title>Emydomyces testavorans Genome Sequence.</title>
        <authorList>
            <person name="Hoyer L."/>
        </authorList>
    </citation>
    <scope>NUCLEOTIDE SEQUENCE</scope>
    <source>
        <strain evidence="10">16-2883</strain>
    </source>
</reference>
<evidence type="ECO:0000256" key="2">
    <source>
        <dbReference type="ARBA" id="ARBA00022723"/>
    </source>
</evidence>
<dbReference type="Proteomes" id="UP001219355">
    <property type="component" value="Chromosome 2"/>
</dbReference>
<feature type="domain" description="C2H2-type" evidence="9">
    <location>
        <begin position="307"/>
        <end position="334"/>
    </location>
</feature>
<feature type="compositionally biased region" description="Basic residues" evidence="8">
    <location>
        <begin position="150"/>
        <end position="164"/>
    </location>
</feature>
<dbReference type="InterPro" id="IPR013087">
    <property type="entry name" value="Znf_C2H2_type"/>
</dbReference>
<dbReference type="Gene3D" id="3.30.160.60">
    <property type="entry name" value="Classic Zinc Finger"/>
    <property type="match status" value="2"/>
</dbReference>
<dbReference type="FunFam" id="3.30.160.60:FF:000793">
    <property type="entry name" value="C2H2 finger domain protein FlbC"/>
    <property type="match status" value="1"/>
</dbReference>
<evidence type="ECO:0000313" key="10">
    <source>
        <dbReference type="EMBL" id="WEW58849.1"/>
    </source>
</evidence>
<evidence type="ECO:0000256" key="7">
    <source>
        <dbReference type="PROSITE-ProRule" id="PRU00042"/>
    </source>
</evidence>
<dbReference type="PANTHER" id="PTHR23235">
    <property type="entry name" value="KRUEPPEL-LIKE TRANSCRIPTION FACTOR"/>
    <property type="match status" value="1"/>
</dbReference>
<dbReference type="AlphaFoldDB" id="A0AAF0DII9"/>
<dbReference type="GO" id="GO:0000978">
    <property type="term" value="F:RNA polymerase II cis-regulatory region sequence-specific DNA binding"/>
    <property type="evidence" value="ECO:0007669"/>
    <property type="project" value="TreeGrafter"/>
</dbReference>
<evidence type="ECO:0000256" key="4">
    <source>
        <dbReference type="ARBA" id="ARBA00022771"/>
    </source>
</evidence>
<evidence type="ECO:0000259" key="9">
    <source>
        <dbReference type="PROSITE" id="PS50157"/>
    </source>
</evidence>
<dbReference type="FunFam" id="3.30.160.60:FF:001102">
    <property type="entry name" value="Transcription factor IIIA"/>
    <property type="match status" value="1"/>
</dbReference>
<keyword evidence="2" id="KW-0479">Metal-binding</keyword>
<dbReference type="GO" id="GO:0005634">
    <property type="term" value="C:nucleus"/>
    <property type="evidence" value="ECO:0007669"/>
    <property type="project" value="UniProtKB-SubCell"/>
</dbReference>
<dbReference type="GO" id="GO:0000981">
    <property type="term" value="F:DNA-binding transcription factor activity, RNA polymerase II-specific"/>
    <property type="evidence" value="ECO:0007669"/>
    <property type="project" value="TreeGrafter"/>
</dbReference>
<feature type="region of interest" description="Disordered" evidence="8">
    <location>
        <begin position="140"/>
        <end position="165"/>
    </location>
</feature>